<feature type="region of interest" description="Disordered" evidence="1">
    <location>
        <begin position="271"/>
        <end position="294"/>
    </location>
</feature>
<evidence type="ECO:0000256" key="1">
    <source>
        <dbReference type="SAM" id="MobiDB-lite"/>
    </source>
</evidence>
<gene>
    <name evidence="2" type="ORF">HEP81_01482</name>
</gene>
<name>A0A7H1PUT1_9ACTN</name>
<dbReference type="EMBL" id="CP051006">
    <property type="protein sequence ID" value="QNT91811.1"/>
    <property type="molecule type" value="Genomic_DNA"/>
</dbReference>
<sequence length="294" mass="31740">MTANPPTVPEQATVGSAVALKQQLEGALREAAFTSSVESADNGTALKLTVYSSSYCPFEDTVEAASEWLREVGINATAARDEETFRIVLTLPTADSVRTLIATLLQPWITARTTAKHLDDVLSDHGLDATIDVGTKALSLHLAEDELDSAVTLARLLGAPDIGEDLQLHRRRGVRRLTERILWLITGVVGSPVSADIEPACEHEVDRLTIGMSLEQAHRLTQRLLLAEVADPTARLQRLLGKTVGTGVHVASKPKNTSGSDRLTITLSPEQGRHLTHRLDPDSDAIPAHELTTH</sequence>
<reference evidence="2 3" key="1">
    <citation type="submission" date="2020-04" db="EMBL/GenBank/DDBJ databases">
        <title>Characterization and engineering of Streptomyces griseofuscus DSM40191 as a potential heterologous host for expression of BGCs.</title>
        <authorList>
            <person name="Gren T."/>
            <person name="Whitford C.M."/>
            <person name="Mohite O.S."/>
            <person name="Joergensen T.S."/>
            <person name="Nielsen J.B."/>
            <person name="Lee S.Y."/>
            <person name="Weber T."/>
        </authorList>
    </citation>
    <scope>NUCLEOTIDE SEQUENCE [LARGE SCALE GENOMIC DNA]</scope>
    <source>
        <strain evidence="2 3">DSM 40191</strain>
    </source>
</reference>
<accession>A0A7H1PUT1</accession>
<feature type="compositionally biased region" description="Basic and acidic residues" evidence="1">
    <location>
        <begin position="271"/>
        <end position="281"/>
    </location>
</feature>
<dbReference type="GeneID" id="91461104"/>
<protein>
    <submittedName>
        <fullName evidence="2">Uncharacterized protein</fullName>
    </submittedName>
</protein>
<organism evidence="2 3">
    <name type="scientific">Streptomyces griseofuscus</name>
    <dbReference type="NCBI Taxonomy" id="146922"/>
    <lineage>
        <taxon>Bacteria</taxon>
        <taxon>Bacillati</taxon>
        <taxon>Actinomycetota</taxon>
        <taxon>Actinomycetes</taxon>
        <taxon>Kitasatosporales</taxon>
        <taxon>Streptomycetaceae</taxon>
        <taxon>Streptomyces</taxon>
    </lineage>
</organism>
<dbReference type="RefSeq" id="WP_157854582.1">
    <property type="nucleotide sequence ID" value="NZ_CP051006.1"/>
</dbReference>
<evidence type="ECO:0000313" key="2">
    <source>
        <dbReference type="EMBL" id="QNT91811.1"/>
    </source>
</evidence>
<dbReference type="KEGG" id="sgf:HEP81_01482"/>
<dbReference type="AlphaFoldDB" id="A0A7H1PUT1"/>
<evidence type="ECO:0000313" key="3">
    <source>
        <dbReference type="Proteomes" id="UP000516422"/>
    </source>
</evidence>
<proteinExistence type="predicted"/>
<dbReference type="Proteomes" id="UP000516422">
    <property type="component" value="Chromosome"/>
</dbReference>